<evidence type="ECO:0000256" key="1">
    <source>
        <dbReference type="SAM" id="MobiDB-lite"/>
    </source>
</evidence>
<organism evidence="2 3">
    <name type="scientific">Microvirga vignae</name>
    <dbReference type="NCBI Taxonomy" id="1225564"/>
    <lineage>
        <taxon>Bacteria</taxon>
        <taxon>Pseudomonadati</taxon>
        <taxon>Pseudomonadota</taxon>
        <taxon>Alphaproteobacteria</taxon>
        <taxon>Hyphomicrobiales</taxon>
        <taxon>Methylobacteriaceae</taxon>
        <taxon>Microvirga</taxon>
    </lineage>
</organism>
<keyword evidence="3" id="KW-1185">Reference proteome</keyword>
<proteinExistence type="predicted"/>
<dbReference type="PATRIC" id="fig|1225564.3.peg.892"/>
<accession>A0A0H1R3F4</accession>
<reference evidence="2 3" key="1">
    <citation type="submission" date="2015-05" db="EMBL/GenBank/DDBJ databases">
        <title>Draft genome sequence of Microvirga vignae strain BR3299, a novel nitrogen fixing bacteria isolated from Brazil semi-aired region.</title>
        <authorList>
            <person name="Zilli J.E."/>
            <person name="Passos S.R."/>
            <person name="Leite J."/>
            <person name="Baldani J.I."/>
            <person name="Xavier G.R."/>
            <person name="Rumjaneck N.G."/>
            <person name="Simoes-Araujo J.L."/>
        </authorList>
    </citation>
    <scope>NUCLEOTIDE SEQUENCE [LARGE SCALE GENOMIC DNA]</scope>
    <source>
        <strain evidence="2 3">BR3299</strain>
    </source>
</reference>
<comment type="caution">
    <text evidence="2">The sequence shown here is derived from an EMBL/GenBank/DDBJ whole genome shotgun (WGS) entry which is preliminary data.</text>
</comment>
<feature type="region of interest" description="Disordered" evidence="1">
    <location>
        <begin position="46"/>
        <end position="114"/>
    </location>
</feature>
<name>A0A0H1R3F4_9HYPH</name>
<gene>
    <name evidence="2" type="ORF">AA309_30570</name>
</gene>
<dbReference type="AlphaFoldDB" id="A0A0H1R3F4"/>
<sequence length="114" mass="12914">MLQHFFKLVFRAAERKPVQAEGQHRGLRMDEARPKPEFVAQVLRSALAQKHTESRGGRVVHQSPYEPSSKPASRDAEQPDEKVMRLMPRRRPTTEQVPNPPTHDDDNDPGPSAA</sequence>
<evidence type="ECO:0000313" key="2">
    <source>
        <dbReference type="EMBL" id="KLK89574.1"/>
    </source>
</evidence>
<dbReference type="EMBL" id="LCYG01000137">
    <property type="protein sequence ID" value="KLK89574.1"/>
    <property type="molecule type" value="Genomic_DNA"/>
</dbReference>
<evidence type="ECO:0000313" key="3">
    <source>
        <dbReference type="Proteomes" id="UP000035489"/>
    </source>
</evidence>
<protein>
    <submittedName>
        <fullName evidence="2">Uncharacterized protein</fullName>
    </submittedName>
</protein>
<dbReference type="Proteomes" id="UP000035489">
    <property type="component" value="Unassembled WGS sequence"/>
</dbReference>
<dbReference type="STRING" id="1225564.AA309_30570"/>
<feature type="compositionally biased region" description="Basic and acidic residues" evidence="1">
    <location>
        <begin position="72"/>
        <end position="84"/>
    </location>
</feature>